<feature type="compositionally biased region" description="Basic and acidic residues" evidence="1">
    <location>
        <begin position="10"/>
        <end position="32"/>
    </location>
</feature>
<reference evidence="2" key="1">
    <citation type="journal article" date="2023" name="Science">
        <title>Genome structures resolve the early diversification of teleost fishes.</title>
        <authorList>
            <person name="Parey E."/>
            <person name="Louis A."/>
            <person name="Montfort J."/>
            <person name="Bouchez O."/>
            <person name="Roques C."/>
            <person name="Iampietro C."/>
            <person name="Lluch J."/>
            <person name="Castinel A."/>
            <person name="Donnadieu C."/>
            <person name="Desvignes T."/>
            <person name="Floi Bucao C."/>
            <person name="Jouanno E."/>
            <person name="Wen M."/>
            <person name="Mejri S."/>
            <person name="Dirks R."/>
            <person name="Jansen H."/>
            <person name="Henkel C."/>
            <person name="Chen W.J."/>
            <person name="Zahm M."/>
            <person name="Cabau C."/>
            <person name="Klopp C."/>
            <person name="Thompson A.W."/>
            <person name="Robinson-Rechavi M."/>
            <person name="Braasch I."/>
            <person name="Lecointre G."/>
            <person name="Bobe J."/>
            <person name="Postlethwait J.H."/>
            <person name="Berthelot C."/>
            <person name="Roest Crollius H."/>
            <person name="Guiguen Y."/>
        </authorList>
    </citation>
    <scope>NUCLEOTIDE SEQUENCE</scope>
    <source>
        <strain evidence="2">WJC10195</strain>
    </source>
</reference>
<dbReference type="AlphaFoldDB" id="A0A9Q1FGI9"/>
<gene>
    <name evidence="2" type="ORF">SKAU_G00206330</name>
</gene>
<keyword evidence="3" id="KW-1185">Reference proteome</keyword>
<evidence type="ECO:0000313" key="2">
    <source>
        <dbReference type="EMBL" id="KAJ8357839.1"/>
    </source>
</evidence>
<name>A0A9Q1FGI9_SYNKA</name>
<sequence length="128" mass="14010">MTSKMNGECTQEREESGGRRAAGERSRTKEPLECGKNHCGKCKRQRGLRRPIPTHRSDVIAVAPNPRISSVVRSHGDVRGSPVTRRAQNSTMCAMCRPNDAPAMASVCVAMENSLNLHRSFPDAHSLA</sequence>
<organism evidence="2 3">
    <name type="scientific">Synaphobranchus kaupii</name>
    <name type="common">Kaup's arrowtooth eel</name>
    <dbReference type="NCBI Taxonomy" id="118154"/>
    <lineage>
        <taxon>Eukaryota</taxon>
        <taxon>Metazoa</taxon>
        <taxon>Chordata</taxon>
        <taxon>Craniata</taxon>
        <taxon>Vertebrata</taxon>
        <taxon>Euteleostomi</taxon>
        <taxon>Actinopterygii</taxon>
        <taxon>Neopterygii</taxon>
        <taxon>Teleostei</taxon>
        <taxon>Anguilliformes</taxon>
        <taxon>Synaphobranchidae</taxon>
        <taxon>Synaphobranchus</taxon>
    </lineage>
</organism>
<proteinExistence type="predicted"/>
<protein>
    <submittedName>
        <fullName evidence="2">Uncharacterized protein</fullName>
    </submittedName>
</protein>
<comment type="caution">
    <text evidence="2">The sequence shown here is derived from an EMBL/GenBank/DDBJ whole genome shotgun (WGS) entry which is preliminary data.</text>
</comment>
<accession>A0A9Q1FGI9</accession>
<dbReference type="Proteomes" id="UP001152622">
    <property type="component" value="Chromosome 6"/>
</dbReference>
<evidence type="ECO:0000313" key="3">
    <source>
        <dbReference type="Proteomes" id="UP001152622"/>
    </source>
</evidence>
<dbReference type="EMBL" id="JAINUF010000006">
    <property type="protein sequence ID" value="KAJ8357839.1"/>
    <property type="molecule type" value="Genomic_DNA"/>
</dbReference>
<feature type="region of interest" description="Disordered" evidence="1">
    <location>
        <begin position="1"/>
        <end position="32"/>
    </location>
</feature>
<evidence type="ECO:0000256" key="1">
    <source>
        <dbReference type="SAM" id="MobiDB-lite"/>
    </source>
</evidence>